<dbReference type="AlphaFoldDB" id="D7VJU7"/>
<evidence type="ECO:0000313" key="2">
    <source>
        <dbReference type="Proteomes" id="UP000006258"/>
    </source>
</evidence>
<name>D7VJU7_SPHSI</name>
<sequence length="83" mass="9255">MDICRFKVVEMDRSGCSGCLGTYKLKAKGLLHRALETIGLGAAVGRVVQYAGWVITITGVSYELGKHYGLSKWYGKHDTKWFK</sequence>
<keyword evidence="2" id="KW-1185">Reference proteome</keyword>
<proteinExistence type="predicted"/>
<gene>
    <name evidence="1" type="ORF">HMPREF0766_11266</name>
</gene>
<comment type="caution">
    <text evidence="1">The sequence shown here is derived from an EMBL/GenBank/DDBJ whole genome shotgun (WGS) entry which is preliminary data.</text>
</comment>
<organism evidence="1 2">
    <name type="scientific">Sphingobacterium spiritivorum ATCC 33861</name>
    <dbReference type="NCBI Taxonomy" id="525373"/>
    <lineage>
        <taxon>Bacteria</taxon>
        <taxon>Pseudomonadati</taxon>
        <taxon>Bacteroidota</taxon>
        <taxon>Sphingobacteriia</taxon>
        <taxon>Sphingobacteriales</taxon>
        <taxon>Sphingobacteriaceae</taxon>
        <taxon>Sphingobacterium</taxon>
    </lineage>
</organism>
<evidence type="ECO:0000313" key="1">
    <source>
        <dbReference type="EMBL" id="EFK58549.1"/>
    </source>
</evidence>
<dbReference type="Proteomes" id="UP000006258">
    <property type="component" value="Unassembled WGS sequence"/>
</dbReference>
<protein>
    <submittedName>
        <fullName evidence="1">Uncharacterized protein</fullName>
    </submittedName>
</protein>
<accession>D7VJU7</accession>
<reference evidence="1" key="1">
    <citation type="submission" date="2010-07" db="EMBL/GenBank/DDBJ databases">
        <authorList>
            <person name="Muzny D."/>
            <person name="Qin X."/>
            <person name="Buhay C."/>
            <person name="Dugan-Rocha S."/>
            <person name="Ding Y."/>
            <person name="Chen G."/>
            <person name="Hawes A."/>
            <person name="Holder M."/>
            <person name="Jhangiani S."/>
            <person name="Johnson A."/>
            <person name="Khan Z."/>
            <person name="Li Z."/>
            <person name="Liu W."/>
            <person name="Liu X."/>
            <person name="Perez L."/>
            <person name="Shen H."/>
            <person name="Wang Q."/>
            <person name="Watt J."/>
            <person name="Xi L."/>
            <person name="Xin Y."/>
            <person name="Zhou J."/>
            <person name="Deng J."/>
            <person name="Jiang H."/>
            <person name="Liu Y."/>
            <person name="Qu J."/>
            <person name="Song X.-Z."/>
            <person name="Zhang L."/>
            <person name="Villasana D."/>
            <person name="Johnson A."/>
            <person name="Liu J."/>
            <person name="Liyanage D."/>
            <person name="Lorensuhewa L."/>
            <person name="Robinson T."/>
            <person name="Song A."/>
            <person name="Song B.-B."/>
            <person name="Dinh H."/>
            <person name="Thornton R."/>
            <person name="Coyle M."/>
            <person name="Francisco L."/>
            <person name="Jackson L."/>
            <person name="Javaid M."/>
            <person name="Korchina V."/>
            <person name="Kovar C."/>
            <person name="Mata R."/>
            <person name="Mathew T."/>
            <person name="Ngo R."/>
            <person name="Nguyen L."/>
            <person name="Nguyen N."/>
            <person name="Okwuonu G."/>
            <person name="Ongeri F."/>
            <person name="Pham C."/>
            <person name="Simmons D."/>
            <person name="Wilczek-Boney K."/>
            <person name="Hale W."/>
            <person name="Jakkamsetti A."/>
            <person name="Pham P."/>
            <person name="Ruth R."/>
            <person name="San Lucas F."/>
            <person name="Warren J."/>
            <person name="Zhang J."/>
            <person name="Zhao Z."/>
            <person name="Zhou C."/>
            <person name="Zhu D."/>
            <person name="Lee S."/>
            <person name="Bess C."/>
            <person name="Blankenburg K."/>
            <person name="Forbes L."/>
            <person name="Fu Q."/>
            <person name="Gubbala S."/>
            <person name="Hirani K."/>
            <person name="Jayaseelan J.C."/>
            <person name="Lara F."/>
            <person name="Munidasa M."/>
            <person name="Palculict T."/>
            <person name="Patil S."/>
            <person name="Pu L.-L."/>
            <person name="Saada N."/>
            <person name="Tang L."/>
            <person name="Weissenberger G."/>
            <person name="Zhu Y."/>
            <person name="Hemphill L."/>
            <person name="Shang Y."/>
            <person name="Youmans B."/>
            <person name="Ayvaz T."/>
            <person name="Ross M."/>
            <person name="Santibanez J."/>
            <person name="Aqrawi P."/>
            <person name="Gross S."/>
            <person name="Joshi V."/>
            <person name="Fowler G."/>
            <person name="Nazareth L."/>
            <person name="Reid J."/>
            <person name="Worley K."/>
            <person name="Petrosino J."/>
            <person name="Highlander S."/>
            <person name="Gibbs R."/>
        </authorList>
    </citation>
    <scope>NUCLEOTIDE SEQUENCE [LARGE SCALE GENOMIC DNA]</scope>
    <source>
        <strain evidence="1">ATCC 33861</strain>
    </source>
</reference>
<dbReference type="HOGENOM" id="CLU_2540858_0_0_10"/>
<dbReference type="EMBL" id="ACHA02000005">
    <property type="protein sequence ID" value="EFK58549.1"/>
    <property type="molecule type" value="Genomic_DNA"/>
</dbReference>
<dbReference type="STRING" id="525373.HMPREF0766_11266"/>